<reference evidence="2 3" key="1">
    <citation type="submission" date="2019-05" db="EMBL/GenBank/DDBJ databases">
        <title>Another draft genome of Portunus trituberculatus and its Hox gene families provides insights of decapod evolution.</title>
        <authorList>
            <person name="Jeong J.-H."/>
            <person name="Song I."/>
            <person name="Kim S."/>
            <person name="Choi T."/>
            <person name="Kim D."/>
            <person name="Ryu S."/>
            <person name="Kim W."/>
        </authorList>
    </citation>
    <scope>NUCLEOTIDE SEQUENCE [LARGE SCALE GENOMIC DNA]</scope>
    <source>
        <tissue evidence="2">Muscle</tissue>
    </source>
</reference>
<feature type="region of interest" description="Disordered" evidence="1">
    <location>
        <begin position="42"/>
        <end position="84"/>
    </location>
</feature>
<organism evidence="2 3">
    <name type="scientific">Portunus trituberculatus</name>
    <name type="common">Swimming crab</name>
    <name type="synonym">Neptunus trituberculatus</name>
    <dbReference type="NCBI Taxonomy" id="210409"/>
    <lineage>
        <taxon>Eukaryota</taxon>
        <taxon>Metazoa</taxon>
        <taxon>Ecdysozoa</taxon>
        <taxon>Arthropoda</taxon>
        <taxon>Crustacea</taxon>
        <taxon>Multicrustacea</taxon>
        <taxon>Malacostraca</taxon>
        <taxon>Eumalacostraca</taxon>
        <taxon>Eucarida</taxon>
        <taxon>Decapoda</taxon>
        <taxon>Pleocyemata</taxon>
        <taxon>Brachyura</taxon>
        <taxon>Eubrachyura</taxon>
        <taxon>Portunoidea</taxon>
        <taxon>Portunidae</taxon>
        <taxon>Portuninae</taxon>
        <taxon>Portunus</taxon>
    </lineage>
</organism>
<dbReference type="Proteomes" id="UP000324222">
    <property type="component" value="Unassembled WGS sequence"/>
</dbReference>
<feature type="compositionally biased region" description="Low complexity" evidence="1">
    <location>
        <begin position="53"/>
        <end position="65"/>
    </location>
</feature>
<protein>
    <submittedName>
        <fullName evidence="2">Uncharacterized protein</fullName>
    </submittedName>
</protein>
<keyword evidence="3" id="KW-1185">Reference proteome</keyword>
<accession>A0A5B7I356</accession>
<gene>
    <name evidence="2" type="ORF">E2C01_071002</name>
</gene>
<dbReference type="EMBL" id="VSRR010043678">
    <property type="protein sequence ID" value="MPC76585.1"/>
    <property type="molecule type" value="Genomic_DNA"/>
</dbReference>
<dbReference type="AlphaFoldDB" id="A0A5B7I356"/>
<name>A0A5B7I356_PORTR</name>
<evidence type="ECO:0000313" key="3">
    <source>
        <dbReference type="Proteomes" id="UP000324222"/>
    </source>
</evidence>
<evidence type="ECO:0000313" key="2">
    <source>
        <dbReference type="EMBL" id="MPC76585.1"/>
    </source>
</evidence>
<comment type="caution">
    <text evidence="2">The sequence shown here is derived from an EMBL/GenBank/DDBJ whole genome shotgun (WGS) entry which is preliminary data.</text>
</comment>
<sequence>MMRVIVLSLTVSWFRRLDLLADFLPDATSRITFSERLSHFPLSRNPSTKPVNTAATTTTTTTTTTIQQVTSRKPHEATSAVLNY</sequence>
<evidence type="ECO:0000256" key="1">
    <source>
        <dbReference type="SAM" id="MobiDB-lite"/>
    </source>
</evidence>
<proteinExistence type="predicted"/>